<dbReference type="AlphaFoldDB" id="F0RZ45"/>
<dbReference type="HOGENOM" id="CLU_1389429_0_0_12"/>
<gene>
    <name evidence="1" type="ordered locus">SpiBuddy_1427</name>
</gene>
<protein>
    <submittedName>
        <fullName evidence="1">Uncharacterized protein</fullName>
    </submittedName>
</protein>
<organism evidence="1 2">
    <name type="scientific">Sphaerochaeta globosa (strain ATCC BAA-1886 / DSM 22777 / Buddy)</name>
    <name type="common">Spirochaeta sp. (strain Buddy)</name>
    <dbReference type="NCBI Taxonomy" id="158189"/>
    <lineage>
        <taxon>Bacteria</taxon>
        <taxon>Pseudomonadati</taxon>
        <taxon>Spirochaetota</taxon>
        <taxon>Spirochaetia</taxon>
        <taxon>Spirochaetales</taxon>
        <taxon>Sphaerochaetaceae</taxon>
        <taxon>Sphaerochaeta</taxon>
    </lineage>
</organism>
<sequence>MKRCKKPSSMKILVILVGLLATIYVADLLVQRTKSIVLQIFVANDDQNTFEAKKIEAELADVFSIGNHERIIVDDSLYVVFDSSDPYVESSLAKIYAYMAAKELDVLIAPLAVVQHYTQGLPMLDYPTLLKDEPELLQHLQPYLIRTTSADGQKNEYLLDLTQSRYSSSDAMYMAIPSSAPHLHAITNLLKYVFPL</sequence>
<keyword evidence="2" id="KW-1185">Reference proteome</keyword>
<dbReference type="Proteomes" id="UP000008466">
    <property type="component" value="Chromosome"/>
</dbReference>
<accession>F0RZ45</accession>
<name>F0RZ45_SPHGB</name>
<proteinExistence type="predicted"/>
<reference evidence="2" key="1">
    <citation type="submission" date="2011-02" db="EMBL/GenBank/DDBJ databases">
        <title>Complete sequence of Spirochaeta sp. Buddy.</title>
        <authorList>
            <person name="Lucas S."/>
            <person name="Copeland A."/>
            <person name="Lapidus A."/>
            <person name="Cheng J.-F."/>
            <person name="Goodwin L."/>
            <person name="Pitluck S."/>
            <person name="Zeytun A."/>
            <person name="Detter J.C."/>
            <person name="Han C."/>
            <person name="Tapia R."/>
            <person name="Land M."/>
            <person name="Hauser L."/>
            <person name="Kyrpides N."/>
            <person name="Ivanova N."/>
            <person name="Mikhailova N."/>
            <person name="Pagani I."/>
            <person name="Ritalahti K.M."/>
            <person name="Loeffler F.E."/>
            <person name="Woyke T."/>
        </authorList>
    </citation>
    <scope>NUCLEOTIDE SEQUENCE [LARGE SCALE GENOMIC DNA]</scope>
    <source>
        <strain evidence="2">ATCC BAA-1886 / DSM 22777 / Buddy</strain>
    </source>
</reference>
<evidence type="ECO:0000313" key="2">
    <source>
        <dbReference type="Proteomes" id="UP000008466"/>
    </source>
</evidence>
<dbReference type="KEGG" id="sbu:SpiBuddy_1427"/>
<dbReference type="EMBL" id="CP002541">
    <property type="protein sequence ID" value="ADY13252.1"/>
    <property type="molecule type" value="Genomic_DNA"/>
</dbReference>
<evidence type="ECO:0000313" key="1">
    <source>
        <dbReference type="EMBL" id="ADY13252.1"/>
    </source>
</evidence>